<dbReference type="Pfam" id="PF24968">
    <property type="entry name" value="DUF7770"/>
    <property type="match status" value="1"/>
</dbReference>
<name>A0A0D2JG40_9EURO</name>
<feature type="domain" description="DUF7770" evidence="1">
    <location>
        <begin position="19"/>
        <end position="112"/>
    </location>
</feature>
<organism evidence="2 3">
    <name type="scientific">Fonsecaea multimorphosa CBS 102226</name>
    <dbReference type="NCBI Taxonomy" id="1442371"/>
    <lineage>
        <taxon>Eukaryota</taxon>
        <taxon>Fungi</taxon>
        <taxon>Dikarya</taxon>
        <taxon>Ascomycota</taxon>
        <taxon>Pezizomycotina</taxon>
        <taxon>Eurotiomycetes</taxon>
        <taxon>Chaetothyriomycetidae</taxon>
        <taxon>Chaetothyriales</taxon>
        <taxon>Herpotrichiellaceae</taxon>
        <taxon>Fonsecaea</taxon>
    </lineage>
</organism>
<dbReference type="AlphaFoldDB" id="A0A0D2JG40"/>
<dbReference type="RefSeq" id="XP_016626240.1">
    <property type="nucleotide sequence ID" value="XM_016782688.1"/>
</dbReference>
<dbReference type="OrthoDB" id="3527137at2759"/>
<evidence type="ECO:0000313" key="3">
    <source>
        <dbReference type="Proteomes" id="UP000053411"/>
    </source>
</evidence>
<evidence type="ECO:0000259" key="1">
    <source>
        <dbReference type="Pfam" id="PF24968"/>
    </source>
</evidence>
<proteinExistence type="predicted"/>
<sequence>MSSDAFQTAHFDCLEVTQVRVVVHNMGPVKPGADISYNHWSISLLTASPDESIRLDMQPEGPRNGELSIIRLPYALTLHAAAWFDFPVSPSSNPVTVRKIKDLLETKRRHRY</sequence>
<evidence type="ECO:0000313" key="2">
    <source>
        <dbReference type="EMBL" id="KIX92117.1"/>
    </source>
</evidence>
<accession>A0A0D2JG40</accession>
<dbReference type="Proteomes" id="UP000053411">
    <property type="component" value="Unassembled WGS sequence"/>
</dbReference>
<protein>
    <recommendedName>
        <fullName evidence="1">DUF7770 domain-containing protein</fullName>
    </recommendedName>
</protein>
<dbReference type="GeneID" id="27717947"/>
<dbReference type="VEuPathDB" id="FungiDB:Z520_12201"/>
<dbReference type="InterPro" id="IPR056672">
    <property type="entry name" value="DUF7770"/>
</dbReference>
<dbReference type="EMBL" id="KN848110">
    <property type="protein sequence ID" value="KIX92117.1"/>
    <property type="molecule type" value="Genomic_DNA"/>
</dbReference>
<gene>
    <name evidence="2" type="ORF">Z520_12201</name>
</gene>
<keyword evidence="3" id="KW-1185">Reference proteome</keyword>
<reference evidence="2 3" key="1">
    <citation type="submission" date="2015-01" db="EMBL/GenBank/DDBJ databases">
        <title>The Genome Sequence of Fonsecaea multimorphosa CBS 102226.</title>
        <authorList>
            <consortium name="The Broad Institute Genomics Platform"/>
            <person name="Cuomo C."/>
            <person name="de Hoog S."/>
            <person name="Gorbushina A."/>
            <person name="Stielow B."/>
            <person name="Teixiera M."/>
            <person name="Abouelleil A."/>
            <person name="Chapman S.B."/>
            <person name="Priest M."/>
            <person name="Young S.K."/>
            <person name="Wortman J."/>
            <person name="Nusbaum C."/>
            <person name="Birren B."/>
        </authorList>
    </citation>
    <scope>NUCLEOTIDE SEQUENCE [LARGE SCALE GENOMIC DNA]</scope>
    <source>
        <strain evidence="2 3">CBS 102226</strain>
    </source>
</reference>